<evidence type="ECO:0000256" key="1">
    <source>
        <dbReference type="PIRSR" id="PIRSR017388-1"/>
    </source>
</evidence>
<proteinExistence type="predicted"/>
<dbReference type="InterPro" id="IPR012354">
    <property type="entry name" value="Esterase_lipase"/>
</dbReference>
<organism evidence="3 4">
    <name type="scientific">Chloroflexus aggregans (strain MD-66 / DSM 9485)</name>
    <dbReference type="NCBI Taxonomy" id="326427"/>
    <lineage>
        <taxon>Bacteria</taxon>
        <taxon>Bacillati</taxon>
        <taxon>Chloroflexota</taxon>
        <taxon>Chloroflexia</taxon>
        <taxon>Chloroflexales</taxon>
        <taxon>Chloroflexineae</taxon>
        <taxon>Chloroflexaceae</taxon>
        <taxon>Chloroflexus</taxon>
    </lineage>
</organism>
<dbReference type="OrthoDB" id="9786110at2"/>
<keyword evidence="3" id="KW-0378">Hydrolase</keyword>
<dbReference type="SUPFAM" id="SSF53474">
    <property type="entry name" value="alpha/beta-Hydrolases"/>
    <property type="match status" value="1"/>
</dbReference>
<dbReference type="HOGENOM" id="CLU_076594_0_0_0"/>
<dbReference type="PANTHER" id="PTHR11614">
    <property type="entry name" value="PHOSPHOLIPASE-RELATED"/>
    <property type="match status" value="1"/>
</dbReference>
<dbReference type="eggNOG" id="COG1647">
    <property type="taxonomic scope" value="Bacteria"/>
</dbReference>
<feature type="active site" description="Charge relay system" evidence="1">
    <location>
        <position position="239"/>
    </location>
</feature>
<dbReference type="InterPro" id="IPR051044">
    <property type="entry name" value="MAG_DAG_Lipase"/>
</dbReference>
<dbReference type="Gene3D" id="3.40.50.1820">
    <property type="entry name" value="alpha/beta hydrolase"/>
    <property type="match status" value="1"/>
</dbReference>
<gene>
    <name evidence="3" type="ordered locus">Cagg_2553</name>
</gene>
<sequence>MTEPYLLPRGNHACLLIHGFVGDPGEMRSLADYLAEAGLTVLGVRLPGHTGHPEDLMAVSWRDWLAAVRQAFDWLTDCYATVSVIGFSLGGALAALLAAERPVHRLVMLATPYRLGGDWRIDVLGVARYVVPWFYLLAQADFSSPDLRASIWRRQPDLDLDDPAIQQMLRRSIKVSVAAIDELRLALAATRRVLPEVRTPVLIVHGRDDNTADPASASAIAARIGGVRCEIVYYPATGHQLLLTGPHRQMIFHRIGRFLSR</sequence>
<evidence type="ECO:0000259" key="2">
    <source>
        <dbReference type="Pfam" id="PF12146"/>
    </source>
</evidence>
<accession>B8G420</accession>
<name>B8G420_CHLAD</name>
<feature type="active site" description="Charge relay system" evidence="1">
    <location>
        <position position="209"/>
    </location>
</feature>
<feature type="active site" description="Nucleophile" evidence="1">
    <location>
        <position position="88"/>
    </location>
</feature>
<dbReference type="ESTHER" id="chlad-b8g420">
    <property type="family name" value="CarbLipBact_2"/>
</dbReference>
<dbReference type="InterPro" id="IPR022742">
    <property type="entry name" value="Hydrolase_4"/>
</dbReference>
<dbReference type="AlphaFoldDB" id="B8G420"/>
<dbReference type="KEGG" id="cag:Cagg_2553"/>
<dbReference type="PIRSF" id="PIRSF017388">
    <property type="entry name" value="Esterase_lipase"/>
    <property type="match status" value="1"/>
</dbReference>
<reference evidence="3" key="1">
    <citation type="submission" date="2008-12" db="EMBL/GenBank/DDBJ databases">
        <title>Complete sequence of Chloroflexus aggregans DSM 9485.</title>
        <authorList>
            <consortium name="US DOE Joint Genome Institute"/>
            <person name="Lucas S."/>
            <person name="Copeland A."/>
            <person name="Lapidus A."/>
            <person name="Glavina del Rio T."/>
            <person name="Dalin E."/>
            <person name="Tice H."/>
            <person name="Pitluck S."/>
            <person name="Foster B."/>
            <person name="Larimer F."/>
            <person name="Land M."/>
            <person name="Hauser L."/>
            <person name="Kyrpides N."/>
            <person name="Mikhailova N."/>
            <person name="Bryant D."/>
            <person name="Richardson P."/>
        </authorList>
    </citation>
    <scope>NUCLEOTIDE SEQUENCE</scope>
    <source>
        <strain evidence="3">DSM 9485</strain>
    </source>
</reference>
<keyword evidence="4" id="KW-1185">Reference proteome</keyword>
<evidence type="ECO:0000313" key="4">
    <source>
        <dbReference type="Proteomes" id="UP000002508"/>
    </source>
</evidence>
<dbReference type="EMBL" id="CP001337">
    <property type="protein sequence ID" value="ACL25422.1"/>
    <property type="molecule type" value="Genomic_DNA"/>
</dbReference>
<dbReference type="GO" id="GO:0052689">
    <property type="term" value="F:carboxylic ester hydrolase activity"/>
    <property type="evidence" value="ECO:0007669"/>
    <property type="project" value="InterPro"/>
</dbReference>
<dbReference type="STRING" id="326427.Cagg_2553"/>
<feature type="domain" description="Serine aminopeptidase S33" evidence="2">
    <location>
        <begin position="13"/>
        <end position="242"/>
    </location>
</feature>
<protein>
    <submittedName>
        <fullName evidence="3">Alpha/beta hydrolase fold protein</fullName>
    </submittedName>
</protein>
<dbReference type="InterPro" id="IPR029058">
    <property type="entry name" value="AB_hydrolase_fold"/>
</dbReference>
<evidence type="ECO:0000313" key="3">
    <source>
        <dbReference type="EMBL" id="ACL25422.1"/>
    </source>
</evidence>
<dbReference type="Proteomes" id="UP000002508">
    <property type="component" value="Chromosome"/>
</dbReference>
<dbReference type="RefSeq" id="WP_015941280.1">
    <property type="nucleotide sequence ID" value="NC_011831.1"/>
</dbReference>
<dbReference type="Pfam" id="PF12146">
    <property type="entry name" value="Hydrolase_4"/>
    <property type="match status" value="1"/>
</dbReference>